<protein>
    <submittedName>
        <fullName evidence="2">Uncharacterized protein</fullName>
    </submittedName>
</protein>
<keyword evidence="1" id="KW-0472">Membrane</keyword>
<evidence type="ECO:0000313" key="3">
    <source>
        <dbReference type="Proteomes" id="UP001596004"/>
    </source>
</evidence>
<keyword evidence="1" id="KW-0812">Transmembrane</keyword>
<dbReference type="InterPro" id="IPR036410">
    <property type="entry name" value="HSP_DnaJ_Cys-rich_dom_sf"/>
</dbReference>
<dbReference type="Proteomes" id="UP001596004">
    <property type="component" value="Unassembled WGS sequence"/>
</dbReference>
<proteinExistence type="predicted"/>
<gene>
    <name evidence="2" type="ORF">ACFO60_00065</name>
</gene>
<dbReference type="RefSeq" id="WP_380835465.1">
    <property type="nucleotide sequence ID" value="NZ_JBHSFP010000001.1"/>
</dbReference>
<dbReference type="EMBL" id="JBHSFP010000001">
    <property type="protein sequence ID" value="MFC4529138.1"/>
    <property type="molecule type" value="Genomic_DNA"/>
</dbReference>
<dbReference type="SUPFAM" id="SSF57938">
    <property type="entry name" value="DnaJ/Hsp40 cysteine-rich domain"/>
    <property type="match status" value="1"/>
</dbReference>
<reference evidence="3" key="1">
    <citation type="journal article" date="2019" name="Int. J. Syst. Evol. Microbiol.">
        <title>The Global Catalogue of Microorganisms (GCM) 10K type strain sequencing project: providing services to taxonomists for standard genome sequencing and annotation.</title>
        <authorList>
            <consortium name="The Broad Institute Genomics Platform"/>
            <consortium name="The Broad Institute Genome Sequencing Center for Infectious Disease"/>
            <person name="Wu L."/>
            <person name="Ma J."/>
        </authorList>
    </citation>
    <scope>NUCLEOTIDE SEQUENCE [LARGE SCALE GENOMIC DNA]</scope>
    <source>
        <strain evidence="3">CGMCC 4.7132</strain>
    </source>
</reference>
<evidence type="ECO:0000256" key="1">
    <source>
        <dbReference type="SAM" id="Phobius"/>
    </source>
</evidence>
<keyword evidence="1" id="KW-1133">Transmembrane helix</keyword>
<comment type="caution">
    <text evidence="2">The sequence shown here is derived from an EMBL/GenBank/DDBJ whole genome shotgun (WGS) entry which is preliminary data.</text>
</comment>
<feature type="transmembrane region" description="Helical" evidence="1">
    <location>
        <begin position="12"/>
        <end position="36"/>
    </location>
</feature>
<sequence length="89" mass="9751">MSDPSISHPSLLSALATLAVCVTVLAVLVLVLVVAYRVSLKRHPYTHCRRCRGTGERRSRLFANSFGHCPDCEGTGHRPRAGARLLNVR</sequence>
<accession>A0ABV9C860</accession>
<name>A0ABV9C860_9ACTN</name>
<evidence type="ECO:0000313" key="2">
    <source>
        <dbReference type="EMBL" id="MFC4529138.1"/>
    </source>
</evidence>
<keyword evidence="3" id="KW-1185">Reference proteome</keyword>
<organism evidence="2 3">
    <name type="scientific">Sphaerisporangium dianthi</name>
    <dbReference type="NCBI Taxonomy" id="1436120"/>
    <lineage>
        <taxon>Bacteria</taxon>
        <taxon>Bacillati</taxon>
        <taxon>Actinomycetota</taxon>
        <taxon>Actinomycetes</taxon>
        <taxon>Streptosporangiales</taxon>
        <taxon>Streptosporangiaceae</taxon>
        <taxon>Sphaerisporangium</taxon>
    </lineage>
</organism>
<dbReference type="Gene3D" id="6.20.20.10">
    <property type="match status" value="1"/>
</dbReference>